<protein>
    <recommendedName>
        <fullName evidence="3">Transposase</fullName>
    </recommendedName>
</protein>
<dbReference type="EMBL" id="JAOVZR010000001">
    <property type="protein sequence ID" value="MCY0148773.1"/>
    <property type="molecule type" value="Genomic_DNA"/>
</dbReference>
<dbReference type="Proteomes" id="UP001073227">
    <property type="component" value="Unassembled WGS sequence"/>
</dbReference>
<comment type="caution">
    <text evidence="1">The sequence shown here is derived from an EMBL/GenBank/DDBJ whole genome shotgun (WGS) entry which is preliminary data.</text>
</comment>
<name>A0ABT3ZAV7_9HYPH</name>
<keyword evidence="2" id="KW-1185">Reference proteome</keyword>
<accession>A0ABT3ZAV7</accession>
<evidence type="ECO:0000313" key="2">
    <source>
        <dbReference type="Proteomes" id="UP001073227"/>
    </source>
</evidence>
<gene>
    <name evidence="1" type="ORF">OEG84_13965</name>
</gene>
<reference evidence="1" key="1">
    <citation type="submission" date="2022-10" db="EMBL/GenBank/DDBJ databases">
        <title>Hoeflea sp. G2-23, isolated from marine algae.</title>
        <authorList>
            <person name="Kristyanto S."/>
            <person name="Kim J.M."/>
            <person name="Jeon C.O."/>
        </authorList>
    </citation>
    <scope>NUCLEOTIDE SEQUENCE</scope>
    <source>
        <strain evidence="1">G2-23</strain>
    </source>
</reference>
<organism evidence="1 2">
    <name type="scientific">Hoeflea algicola</name>
    <dbReference type="NCBI Taxonomy" id="2983763"/>
    <lineage>
        <taxon>Bacteria</taxon>
        <taxon>Pseudomonadati</taxon>
        <taxon>Pseudomonadota</taxon>
        <taxon>Alphaproteobacteria</taxon>
        <taxon>Hyphomicrobiales</taxon>
        <taxon>Rhizobiaceae</taxon>
        <taxon>Hoeflea</taxon>
    </lineage>
</organism>
<evidence type="ECO:0008006" key="3">
    <source>
        <dbReference type="Google" id="ProtNLM"/>
    </source>
</evidence>
<proteinExistence type="predicted"/>
<evidence type="ECO:0000313" key="1">
    <source>
        <dbReference type="EMBL" id="MCY0148773.1"/>
    </source>
</evidence>
<sequence length="111" mass="12541">MMPVEIAFGPRLPHKREKIESERTNGMGKPRAYGLGIVLVMVLGFQELQNWVHVHGFLRWQLIARAPAEIGDACESNHVLETIVTRNLAHIATLHCVLRKSRADPPFRHAS</sequence>